<keyword evidence="2" id="KW-1133">Transmembrane helix</keyword>
<keyword evidence="2" id="KW-0812">Transmembrane</keyword>
<feature type="transmembrane region" description="Helical" evidence="2">
    <location>
        <begin position="31"/>
        <end position="52"/>
    </location>
</feature>
<keyword evidence="2" id="KW-0472">Membrane</keyword>
<feature type="region of interest" description="Disordered" evidence="1">
    <location>
        <begin position="108"/>
        <end position="157"/>
    </location>
</feature>
<accession>Q4VIV3</accession>
<evidence type="ECO:0000256" key="1">
    <source>
        <dbReference type="SAM" id="MobiDB-lite"/>
    </source>
</evidence>
<dbReference type="EMBL" id="AY900632">
    <property type="protein sequence ID" value="AAX33646.1"/>
    <property type="molecule type" value="Genomic_DNA"/>
</dbReference>
<name>Q4VIV3_DROBU</name>
<organism evidence="3">
    <name type="scientific">Drosophila buzzatii</name>
    <name type="common">Fruit fly</name>
    <dbReference type="NCBI Taxonomy" id="7264"/>
    <lineage>
        <taxon>Eukaryota</taxon>
        <taxon>Metazoa</taxon>
        <taxon>Ecdysozoa</taxon>
        <taxon>Arthropoda</taxon>
        <taxon>Hexapoda</taxon>
        <taxon>Insecta</taxon>
        <taxon>Pterygota</taxon>
        <taxon>Neoptera</taxon>
        <taxon>Endopterygota</taxon>
        <taxon>Diptera</taxon>
        <taxon>Brachycera</taxon>
        <taxon>Muscomorpha</taxon>
        <taxon>Ephydroidea</taxon>
        <taxon>Drosophilidae</taxon>
        <taxon>Drosophila</taxon>
    </lineage>
</organism>
<evidence type="ECO:0000256" key="2">
    <source>
        <dbReference type="SAM" id="Phobius"/>
    </source>
</evidence>
<gene>
    <name evidence="3" type="primary">Dbuz\CG1288</name>
</gene>
<reference evidence="3" key="1">
    <citation type="journal article" date="2005" name="Genome Res.">
        <title>Conservation of regulatory sequences and gene expression patterns in the disintegrating Drosophila Hox gene complex.</title>
        <authorList>
            <person name="Negre B."/>
            <person name="Casillas S."/>
            <person name="Suzanne M."/>
            <person name="Sanchez-Herrero E."/>
            <person name="Akam M."/>
            <person name="Nefedov M."/>
            <person name="Barbadilla A."/>
            <person name="de Jong P."/>
            <person name="Ruiz A."/>
        </authorList>
    </citation>
    <scope>NUCLEOTIDE SEQUENCE</scope>
    <source>
        <strain evidence="3">St1</strain>
    </source>
</reference>
<reference evidence="3" key="2">
    <citation type="submission" date="2009-10" db="EMBL/GenBank/DDBJ databases">
        <title>The Transposon Galileo Generates Natural Chromosomal Inversions in Drosophila by Ectopic Recombination.</title>
        <authorList>
            <person name="Delprat A."/>
            <person name="Negre B."/>
            <person name="Puig M."/>
            <person name="Ruiz A."/>
        </authorList>
    </citation>
    <scope>NUCLEOTIDE SEQUENCE</scope>
    <source>
        <strain evidence="3">St1</strain>
    </source>
</reference>
<proteinExistence type="predicted"/>
<feature type="compositionally biased region" description="Polar residues" evidence="1">
    <location>
        <begin position="138"/>
        <end position="157"/>
    </location>
</feature>
<feature type="compositionally biased region" description="Basic and acidic residues" evidence="1">
    <location>
        <begin position="109"/>
        <end position="122"/>
    </location>
</feature>
<sequence>MDLEKDESKAARGIRLLSKLANCMETLLQNVLFFMVMGTLCVLMIFTLIVAMEDVARLREMQHTDLKMQPKTSDNLENIPACRCQWPAVWCRIFYKCDPNRMHVKRPIHSREQPSKKLDIPEKQFQPETPDSLRRSNQEAYENQEQMELENSINMRT</sequence>
<protein>
    <submittedName>
        <fullName evidence="3">Dbuz\CG1288-PA</fullName>
    </submittedName>
</protein>
<evidence type="ECO:0000313" key="3">
    <source>
        <dbReference type="EMBL" id="AAX33646.1"/>
    </source>
</evidence>
<dbReference type="AlphaFoldDB" id="Q4VIV3"/>